<dbReference type="EMBL" id="LZKG01000044">
    <property type="protein sequence ID" value="OBI32066.1"/>
    <property type="molecule type" value="Genomic_DNA"/>
</dbReference>
<accession>A0A1A2Y4P1</accession>
<dbReference type="GO" id="GO:0003824">
    <property type="term" value="F:catalytic activity"/>
    <property type="evidence" value="ECO:0007669"/>
    <property type="project" value="InterPro"/>
</dbReference>
<dbReference type="InterPro" id="IPR015813">
    <property type="entry name" value="Pyrv/PenolPyrv_kinase-like_dom"/>
</dbReference>
<dbReference type="Pfam" id="PF13714">
    <property type="entry name" value="PEP_mutase"/>
    <property type="match status" value="1"/>
</dbReference>
<organism evidence="1 2">
    <name type="scientific">Mycolicibacter sinensis (strain JDM601)</name>
    <name type="common">Mycobacterium sinense</name>
    <dbReference type="NCBI Taxonomy" id="875328"/>
    <lineage>
        <taxon>Bacteria</taxon>
        <taxon>Bacillati</taxon>
        <taxon>Actinomycetota</taxon>
        <taxon>Actinomycetes</taxon>
        <taxon>Mycobacteriales</taxon>
        <taxon>Mycobacteriaceae</taxon>
        <taxon>Mycolicibacter</taxon>
    </lineage>
</organism>
<protein>
    <submittedName>
        <fullName evidence="1">Phosphonomutase</fullName>
    </submittedName>
</protein>
<dbReference type="InterPro" id="IPR040442">
    <property type="entry name" value="Pyrv_kinase-like_dom_sf"/>
</dbReference>
<dbReference type="InterPro" id="IPR039556">
    <property type="entry name" value="ICL/PEPM"/>
</dbReference>
<dbReference type="CDD" id="cd00377">
    <property type="entry name" value="ICL_PEPM"/>
    <property type="match status" value="1"/>
</dbReference>
<proteinExistence type="predicted"/>
<dbReference type="OrthoDB" id="9780430at2"/>
<gene>
    <name evidence="1" type="ORF">A5710_16450</name>
</gene>
<dbReference type="Proteomes" id="UP000093943">
    <property type="component" value="Unassembled WGS sequence"/>
</dbReference>
<dbReference type="AlphaFoldDB" id="A0A1A2Y4P1"/>
<evidence type="ECO:0000313" key="2">
    <source>
        <dbReference type="Proteomes" id="UP000093943"/>
    </source>
</evidence>
<name>A0A1A2Y4P1_MYCSD</name>
<dbReference type="PANTHER" id="PTHR42905:SF16">
    <property type="entry name" value="CARBOXYPHOSPHONOENOLPYRUVATE PHOSPHONOMUTASE-LIKE PROTEIN (AFU_ORTHOLOGUE AFUA_5G07230)"/>
    <property type="match status" value="1"/>
</dbReference>
<reference evidence="2" key="1">
    <citation type="submission" date="2016-06" db="EMBL/GenBank/DDBJ databases">
        <authorList>
            <person name="Sutton G."/>
            <person name="Brinkac L."/>
            <person name="Sanka R."/>
            <person name="Adams M."/>
            <person name="Lau E."/>
            <person name="Sam S."/>
            <person name="Sreng N."/>
            <person name="Him V."/>
            <person name="Kerleguer A."/>
            <person name="Cheng S."/>
        </authorList>
    </citation>
    <scope>NUCLEOTIDE SEQUENCE [LARGE SCALE GENOMIC DNA]</scope>
    <source>
        <strain evidence="2">E1876</strain>
    </source>
</reference>
<dbReference type="PANTHER" id="PTHR42905">
    <property type="entry name" value="PHOSPHOENOLPYRUVATE CARBOXYLASE"/>
    <property type="match status" value="1"/>
</dbReference>
<evidence type="ECO:0000313" key="1">
    <source>
        <dbReference type="EMBL" id="OBI32066.1"/>
    </source>
</evidence>
<dbReference type="Gene3D" id="3.20.20.60">
    <property type="entry name" value="Phosphoenolpyruvate-binding domains"/>
    <property type="match status" value="1"/>
</dbReference>
<dbReference type="SUPFAM" id="SSF51621">
    <property type="entry name" value="Phosphoenolpyruvate/pyruvate domain"/>
    <property type="match status" value="1"/>
</dbReference>
<comment type="caution">
    <text evidence="1">The sequence shown here is derived from an EMBL/GenBank/DDBJ whole genome shotgun (WGS) entry which is preliminary data.</text>
</comment>
<sequence length="253" mass="26442">MTSHEVLGQRAAAFLAMHQPGNPVIAPTVWDVWSAKLAVGAGFAALTIGSKPLAESMGRSDGEGMAFTDVLGRVRQITEAVDVPVSLDVESGYAESAERLVEALLEAGAVGCNIEDSVHSEGKRLRSSAEHAEYVAALRAAADAAGTHLVINARTDLFLRQDGDDTDRIDRAIARLTACAEAGADVLYPVGRHDAETLRTLASGLPRPVNALAAPDSDDPASFGKLGIGRVSFGPLLQVALGKHAGEVLARWS</sequence>
<dbReference type="RefSeq" id="WP_064924390.1">
    <property type="nucleotide sequence ID" value="NZ_LZJK01000166.1"/>
</dbReference>